<sequence length="767" mass="83235">MAASVPSTMRAWQYSSGSGGLEKNLKLNPNAPLPPSAHSLKPNQTLVKVHSASVNPVDHKLPELPFIGGLVVRGPATPGLDYSGTVVATGSDTGLKAGQMVFGKIEPPPRYGPLAEYTVVDSKAGCVPLPDGVDPEQAATVGVAGLVAYQALKDAKSGDKVFINGGSGGTGTFGVQFAKAKGCYVTTTCSGPNVELCKSLGADQVIDYRTVNVLETLKRSGTQYDHVVDMAGSPAELYWHCHEYTKEGAKFVQIGGQMSFGAVIDLLSRFVWPTFLGGGKRAFQFATTKTDYADFAAIGRFMQEGKVKPVIAESFSMEDAPKAYQSLKSGSTRGKLVVRVSIYRHLDVWLRPLHSITWYMYAVELLTHQFRYTHKIPWQLSQPQERLPRVYQSCNMSFFSREPAHHVLRGCTAESLVAAPVDPYQARCPGPRLYLGAVSYHSTTSAAFVNEKTIMLSNILAAAALAVCTVSAQSDIPLSQPLQNILASSNSSLYTYPTDLTQNIVPKGVHSHNDYWRAKPFYSALSIGAVSIEADVWLYNGTLHIGHEQSALTSARTFDSLYIQPILSVLKRQNPASPYLTSPTHNGVYDTSSGQTLYLFVDVKTAGNTTWPYVVRALQPLRDGGWLTTFNGTGVTAGAVTVIGTGNTPLDQVRGVSPRDYFWDAPIPTLNSSFSNITADVSPIASTDFAVQFGNVRNETFNFTQLALLRAQVATAHAKGIAVRYWDQPGWPVGTRNAIWRTLWDEGVDLINVDDLEAVANFWENKG</sequence>
<comment type="caution">
    <text evidence="1">The sequence shown here is derived from an EMBL/GenBank/DDBJ whole genome shotgun (WGS) entry which is preliminary data.</text>
</comment>
<accession>A0ACC3SE64</accession>
<gene>
    <name evidence="1" type="ORF">M8818_003871</name>
</gene>
<dbReference type="EMBL" id="JAMKPW020000017">
    <property type="protein sequence ID" value="KAK8209176.1"/>
    <property type="molecule type" value="Genomic_DNA"/>
</dbReference>
<organism evidence="1 2">
    <name type="scientific">Zalaria obscura</name>
    <dbReference type="NCBI Taxonomy" id="2024903"/>
    <lineage>
        <taxon>Eukaryota</taxon>
        <taxon>Fungi</taxon>
        <taxon>Dikarya</taxon>
        <taxon>Ascomycota</taxon>
        <taxon>Pezizomycotina</taxon>
        <taxon>Dothideomycetes</taxon>
        <taxon>Dothideomycetidae</taxon>
        <taxon>Dothideales</taxon>
        <taxon>Zalariaceae</taxon>
        <taxon>Zalaria</taxon>
    </lineage>
</organism>
<evidence type="ECO:0000313" key="1">
    <source>
        <dbReference type="EMBL" id="KAK8209176.1"/>
    </source>
</evidence>
<name>A0ACC3SE64_9PEZI</name>
<dbReference type="Proteomes" id="UP001320706">
    <property type="component" value="Unassembled WGS sequence"/>
</dbReference>
<evidence type="ECO:0000313" key="2">
    <source>
        <dbReference type="Proteomes" id="UP001320706"/>
    </source>
</evidence>
<protein>
    <submittedName>
        <fullName evidence="1">Uncharacterized protein</fullName>
    </submittedName>
</protein>
<reference evidence="1" key="1">
    <citation type="submission" date="2024-02" db="EMBL/GenBank/DDBJ databases">
        <title>Metagenome Assembled Genome of Zalaria obscura JY119.</title>
        <authorList>
            <person name="Vighnesh L."/>
            <person name="Jagadeeshwari U."/>
            <person name="Venkata Ramana C."/>
            <person name="Sasikala C."/>
        </authorList>
    </citation>
    <scope>NUCLEOTIDE SEQUENCE</scope>
    <source>
        <strain evidence="1">JY119</strain>
    </source>
</reference>
<proteinExistence type="predicted"/>
<keyword evidence="2" id="KW-1185">Reference proteome</keyword>